<dbReference type="GO" id="GO:0048246">
    <property type="term" value="P:macrophage chemotaxis"/>
    <property type="evidence" value="ECO:0007669"/>
    <property type="project" value="TreeGrafter"/>
</dbReference>
<keyword evidence="15" id="KW-1185">Reference proteome</keyword>
<accession>A0AAZ3PTC5</accession>
<dbReference type="InterPro" id="IPR000975">
    <property type="entry name" value="IL-1_fam"/>
</dbReference>
<dbReference type="GO" id="GO:0019221">
    <property type="term" value="P:cytokine-mediated signaling pathway"/>
    <property type="evidence" value="ECO:0007669"/>
    <property type="project" value="TreeGrafter"/>
</dbReference>
<dbReference type="Ensembl" id="ENSOTST00005143689.1">
    <property type="protein sequence ID" value="ENSOTSP00005120062.1"/>
    <property type="gene ID" value="ENSOTSG00005062144.1"/>
</dbReference>
<keyword evidence="5" id="KW-0963">Cytoplasm</keyword>
<evidence type="ECO:0000313" key="15">
    <source>
        <dbReference type="Proteomes" id="UP000694402"/>
    </source>
</evidence>
<keyword evidence="9" id="KW-0395">Inflammatory response</keyword>
<proteinExistence type="inferred from homology"/>
<comment type="similarity">
    <text evidence="4 12">Belongs to the IL-1 family.</text>
</comment>
<keyword evidence="7 12" id="KW-0964">Secreted</keyword>
<protein>
    <recommendedName>
        <fullName evidence="12">Interleukin-1</fullName>
    </recommendedName>
</protein>
<dbReference type="Proteomes" id="UP000694402">
    <property type="component" value="Unassembled WGS sequence"/>
</dbReference>
<comment type="subcellular location">
    <subcellularLocation>
        <location evidence="2">Cytoplasm</location>
        <location evidence="2">Cytosol</location>
    </subcellularLocation>
    <subcellularLocation>
        <location evidence="1">Lysosome</location>
    </subcellularLocation>
    <subcellularLocation>
        <location evidence="3">Secreted</location>
        <location evidence="3">Extracellular exosome</location>
    </subcellularLocation>
</comment>
<dbReference type="GO" id="GO:0010628">
    <property type="term" value="P:positive regulation of gene expression"/>
    <property type="evidence" value="ECO:0007669"/>
    <property type="project" value="TreeGrafter"/>
</dbReference>
<name>A0AAZ3PTC5_ONCTS</name>
<dbReference type="PANTHER" id="PTHR10078:SF30">
    <property type="entry name" value="INTERLEUKIN-1 BETA"/>
    <property type="match status" value="1"/>
</dbReference>
<evidence type="ECO:0000313" key="13">
    <source>
        <dbReference type="Ensembl" id="ENSOTSP00005120062.1"/>
    </source>
</evidence>
<dbReference type="PRINTS" id="PR00264">
    <property type="entry name" value="INTERLEUKIN1"/>
</dbReference>
<dbReference type="PANTHER" id="PTHR10078">
    <property type="entry name" value="INTERLEUKIN-1 FAMILY MEMBER"/>
    <property type="match status" value="1"/>
</dbReference>
<dbReference type="GeneTree" id="ENSGT00950000182943"/>
<dbReference type="GO" id="GO:0051781">
    <property type="term" value="P:positive regulation of cell division"/>
    <property type="evidence" value="ECO:0007669"/>
    <property type="project" value="UniProtKB-KW"/>
</dbReference>
<sequence length="277" mass="30868">MSLKNTLSPIGLVRLNHRPSSRVRRGEFLESNTSASVAWSSKLPQGLDVEISHHPITLRCVANLIIVMERLNGGKGFALGRDESLLNFLLEMLELESERTEASSRAAFSSKGEYECSVTDSENKCWVLNEGSMELHAMMLQGGSSYHKVHLNLSTYITPVPSETKARPVALGIKGSNLYLSCITSEGTPTLHLEVNSTTTLKSINHESDMVRFLFYKQDTGVDISTLESAHYRNWFISTALQQDNTKMVNMCQSATPNRFTTFTVQQSDNIHQIPEP</sequence>
<evidence type="ECO:0000256" key="6">
    <source>
        <dbReference type="ARBA" id="ARBA00022514"/>
    </source>
</evidence>
<gene>
    <name evidence="13" type="primary">LOC121838769</name>
    <name evidence="14" type="synonym">LOC112262548</name>
</gene>
<dbReference type="GO" id="GO:0005125">
    <property type="term" value="F:cytokine activity"/>
    <property type="evidence" value="ECO:0007669"/>
    <property type="project" value="UniProtKB-UniRule"/>
</dbReference>
<dbReference type="Pfam" id="PF00340">
    <property type="entry name" value="IL1"/>
    <property type="match status" value="1"/>
</dbReference>
<dbReference type="InterPro" id="IPR008996">
    <property type="entry name" value="IL1/FGF"/>
</dbReference>
<evidence type="ECO:0000256" key="1">
    <source>
        <dbReference type="ARBA" id="ARBA00004371"/>
    </source>
</evidence>
<reference evidence="15" key="1">
    <citation type="journal article" date="2018" name="PLoS ONE">
        <title>Chinook salmon (Oncorhynchus tshawytscha) genome and transcriptome.</title>
        <authorList>
            <person name="Christensen K.A."/>
            <person name="Leong J.S."/>
            <person name="Sakhrani D."/>
            <person name="Biagi C.A."/>
            <person name="Minkley D.R."/>
            <person name="Withler R.E."/>
            <person name="Rondeau E.B."/>
            <person name="Koop B.F."/>
            <person name="Devlin R.H."/>
        </authorList>
    </citation>
    <scope>NUCLEOTIDE SEQUENCE [LARGE SCALE GENOMIC DNA]</scope>
</reference>
<dbReference type="AlphaFoldDB" id="A0AAZ3PTC5"/>
<dbReference type="SMART" id="SM00125">
    <property type="entry name" value="IL1"/>
    <property type="match status" value="1"/>
</dbReference>
<keyword evidence="10" id="KW-0458">Lysosome</keyword>
<keyword evidence="11" id="KW-0497">Mitogen</keyword>
<evidence type="ECO:0000313" key="14">
    <source>
        <dbReference type="Ensembl" id="ENSOTSP00005136661.1"/>
    </source>
</evidence>
<evidence type="ECO:0000256" key="9">
    <source>
        <dbReference type="ARBA" id="ARBA00023198"/>
    </source>
</evidence>
<evidence type="ECO:0000256" key="3">
    <source>
        <dbReference type="ARBA" id="ARBA00004550"/>
    </source>
</evidence>
<evidence type="ECO:0000256" key="5">
    <source>
        <dbReference type="ARBA" id="ARBA00022490"/>
    </source>
</evidence>
<organism evidence="13 15">
    <name type="scientific">Oncorhynchus tshawytscha</name>
    <name type="common">Chinook salmon</name>
    <name type="synonym">Salmo tshawytscha</name>
    <dbReference type="NCBI Taxonomy" id="74940"/>
    <lineage>
        <taxon>Eukaryota</taxon>
        <taxon>Metazoa</taxon>
        <taxon>Chordata</taxon>
        <taxon>Craniata</taxon>
        <taxon>Vertebrata</taxon>
        <taxon>Euteleostomi</taxon>
        <taxon>Actinopterygii</taxon>
        <taxon>Neopterygii</taxon>
        <taxon>Teleostei</taxon>
        <taxon>Protacanthopterygii</taxon>
        <taxon>Salmoniformes</taxon>
        <taxon>Salmonidae</taxon>
        <taxon>Salmoninae</taxon>
        <taxon>Oncorhynchus</taxon>
    </lineage>
</organism>
<dbReference type="Ensembl" id="ENSOTST00005118031.1">
    <property type="protein sequence ID" value="ENSOTSP00005136661.1"/>
    <property type="gene ID" value="ENSOTSG00005066457.1"/>
</dbReference>
<evidence type="ECO:0000256" key="8">
    <source>
        <dbReference type="ARBA" id="ARBA00022620"/>
    </source>
</evidence>
<evidence type="ECO:0000256" key="12">
    <source>
        <dbReference type="RuleBase" id="RU003753"/>
    </source>
</evidence>
<dbReference type="GO" id="GO:0006955">
    <property type="term" value="P:immune response"/>
    <property type="evidence" value="ECO:0007669"/>
    <property type="project" value="InterPro"/>
</dbReference>
<dbReference type="GO" id="GO:0005149">
    <property type="term" value="F:interleukin-1 receptor binding"/>
    <property type="evidence" value="ECO:0007669"/>
    <property type="project" value="UniProtKB-UniRule"/>
</dbReference>
<evidence type="ECO:0000256" key="4">
    <source>
        <dbReference type="ARBA" id="ARBA00010448"/>
    </source>
</evidence>
<keyword evidence="6" id="KW-0202">Cytokine</keyword>
<reference evidence="13" key="2">
    <citation type="submission" date="2025-05" db="UniProtKB">
        <authorList>
            <consortium name="Ensembl"/>
        </authorList>
    </citation>
    <scope>IDENTIFICATION</scope>
</reference>
<dbReference type="GO" id="GO:0005829">
    <property type="term" value="C:cytosol"/>
    <property type="evidence" value="ECO:0007669"/>
    <property type="project" value="UniProtKB-SubCell"/>
</dbReference>
<dbReference type="GO" id="GO:0042119">
    <property type="term" value="P:neutrophil activation"/>
    <property type="evidence" value="ECO:0007669"/>
    <property type="project" value="TreeGrafter"/>
</dbReference>
<dbReference type="GO" id="GO:1901222">
    <property type="term" value="P:regulation of non-canonical NF-kappaB signal transduction"/>
    <property type="evidence" value="ECO:0007669"/>
    <property type="project" value="TreeGrafter"/>
</dbReference>
<dbReference type="CDD" id="cd23296">
    <property type="entry name" value="beta-trefoil_IL1B"/>
    <property type="match status" value="1"/>
</dbReference>
<evidence type="ECO:0000256" key="11">
    <source>
        <dbReference type="ARBA" id="ARBA00023246"/>
    </source>
</evidence>
<dbReference type="PRINTS" id="PR01359">
    <property type="entry name" value="INTRLEUKIN1B"/>
</dbReference>
<dbReference type="GO" id="GO:0071222">
    <property type="term" value="P:cellular response to lipopolysaccharide"/>
    <property type="evidence" value="ECO:0007669"/>
    <property type="project" value="TreeGrafter"/>
</dbReference>
<dbReference type="GO" id="GO:0001660">
    <property type="term" value="P:fever generation"/>
    <property type="evidence" value="ECO:0007669"/>
    <property type="project" value="UniProtKB-KW"/>
</dbReference>
<dbReference type="Gene3D" id="2.80.10.50">
    <property type="match status" value="1"/>
</dbReference>
<evidence type="ECO:0000256" key="7">
    <source>
        <dbReference type="ARBA" id="ARBA00022525"/>
    </source>
</evidence>
<keyword evidence="8" id="KW-0666">Pyrogen</keyword>
<dbReference type="GO" id="GO:0005764">
    <property type="term" value="C:lysosome"/>
    <property type="evidence" value="ECO:0007669"/>
    <property type="project" value="UniProtKB-SubCell"/>
</dbReference>
<evidence type="ECO:0000256" key="2">
    <source>
        <dbReference type="ARBA" id="ARBA00004514"/>
    </source>
</evidence>
<dbReference type="GO" id="GO:0005615">
    <property type="term" value="C:extracellular space"/>
    <property type="evidence" value="ECO:0007669"/>
    <property type="project" value="UniProtKB-KW"/>
</dbReference>
<dbReference type="SUPFAM" id="SSF50353">
    <property type="entry name" value="Cytokine"/>
    <property type="match status" value="1"/>
</dbReference>
<evidence type="ECO:0000256" key="10">
    <source>
        <dbReference type="ARBA" id="ARBA00023228"/>
    </source>
</evidence>